<dbReference type="EMBL" id="NQVE01000043">
    <property type="protein sequence ID" value="RAL52051.1"/>
    <property type="molecule type" value="Genomic_DNA"/>
</dbReference>
<evidence type="ECO:0000256" key="1">
    <source>
        <dbReference type="ARBA" id="ARBA00022723"/>
    </source>
</evidence>
<dbReference type="Pfam" id="PF00107">
    <property type="entry name" value="ADH_zinc_N"/>
    <property type="match status" value="1"/>
</dbReference>
<reference evidence="5 6" key="1">
    <citation type="submission" date="2018-06" db="EMBL/GenBank/DDBJ databases">
        <title>The Genome of Cuscuta australis (Dodder) Provides Insight into the Evolution of Plant Parasitism.</title>
        <authorList>
            <person name="Liu H."/>
        </authorList>
    </citation>
    <scope>NUCLEOTIDE SEQUENCE [LARGE SCALE GENOMIC DNA]</scope>
    <source>
        <strain evidence="6">cv. Yunnan</strain>
        <tissue evidence="5">Vines</tissue>
    </source>
</reference>
<organism evidence="5 6">
    <name type="scientific">Cuscuta australis</name>
    <dbReference type="NCBI Taxonomy" id="267555"/>
    <lineage>
        <taxon>Eukaryota</taxon>
        <taxon>Viridiplantae</taxon>
        <taxon>Streptophyta</taxon>
        <taxon>Embryophyta</taxon>
        <taxon>Tracheophyta</taxon>
        <taxon>Spermatophyta</taxon>
        <taxon>Magnoliopsida</taxon>
        <taxon>eudicotyledons</taxon>
        <taxon>Gunneridae</taxon>
        <taxon>Pentapetalae</taxon>
        <taxon>asterids</taxon>
        <taxon>lamiids</taxon>
        <taxon>Solanales</taxon>
        <taxon>Convolvulaceae</taxon>
        <taxon>Cuscuteae</taxon>
        <taxon>Cuscuta</taxon>
        <taxon>Cuscuta subgen. Grammica</taxon>
        <taxon>Cuscuta sect. Cleistogrammica</taxon>
    </lineage>
</organism>
<dbReference type="Gene3D" id="3.40.50.720">
    <property type="entry name" value="NAD(P)-binding Rossmann-like Domain"/>
    <property type="match status" value="1"/>
</dbReference>
<dbReference type="InterPro" id="IPR047109">
    <property type="entry name" value="CAD-like"/>
</dbReference>
<evidence type="ECO:0000313" key="6">
    <source>
        <dbReference type="Proteomes" id="UP000249390"/>
    </source>
</evidence>
<keyword evidence="3" id="KW-0560">Oxidoreductase</keyword>
<evidence type="ECO:0000256" key="3">
    <source>
        <dbReference type="ARBA" id="ARBA00023002"/>
    </source>
</evidence>
<dbReference type="GO" id="GO:0016616">
    <property type="term" value="F:oxidoreductase activity, acting on the CH-OH group of donors, NAD or NADP as acceptor"/>
    <property type="evidence" value="ECO:0007669"/>
    <property type="project" value="InterPro"/>
</dbReference>
<keyword evidence="2" id="KW-0862">Zinc</keyword>
<accession>A0A328E6G1</accession>
<dbReference type="InterPro" id="IPR013149">
    <property type="entry name" value="ADH-like_C"/>
</dbReference>
<evidence type="ECO:0000256" key="2">
    <source>
        <dbReference type="ARBA" id="ARBA00022833"/>
    </source>
</evidence>
<keyword evidence="1" id="KW-0479">Metal-binding</keyword>
<gene>
    <name evidence="5" type="ORF">DM860_016549</name>
</gene>
<dbReference type="AlphaFoldDB" id="A0A328E6G1"/>
<evidence type="ECO:0000259" key="4">
    <source>
        <dbReference type="Pfam" id="PF00107"/>
    </source>
</evidence>
<dbReference type="PANTHER" id="PTHR42683">
    <property type="entry name" value="ALDEHYDE REDUCTASE"/>
    <property type="match status" value="1"/>
</dbReference>
<proteinExistence type="predicted"/>
<sequence>MKAYRFQRLVGGLRRGWGFKRRRLAFLKIIVTLRRKGKTFRANFHKESDFEGVFQGTTEALGTDFSNEYGCEANFQDKTEALRVHQSLRVTVISTSADKKQEAIERLGVDFFLISCDPEQMQATKSTLDGIIDTVSAVHPLTPLLSLLKTNGKLLLVGLPEKPLDLLAFPFIMG</sequence>
<comment type="caution">
    <text evidence="5">The sequence shown here is derived from an EMBL/GenBank/DDBJ whole genome shotgun (WGS) entry which is preliminary data.</text>
</comment>
<name>A0A328E6G1_9ASTE</name>
<dbReference type="Proteomes" id="UP000249390">
    <property type="component" value="Unassembled WGS sequence"/>
</dbReference>
<dbReference type="InterPro" id="IPR036291">
    <property type="entry name" value="NAD(P)-bd_dom_sf"/>
</dbReference>
<feature type="domain" description="Alcohol dehydrogenase-like C-terminal" evidence="4">
    <location>
        <begin position="89"/>
        <end position="172"/>
    </location>
</feature>
<keyword evidence="6" id="KW-1185">Reference proteome</keyword>
<protein>
    <recommendedName>
        <fullName evidence="4">Alcohol dehydrogenase-like C-terminal domain-containing protein</fullName>
    </recommendedName>
</protein>
<evidence type="ECO:0000313" key="5">
    <source>
        <dbReference type="EMBL" id="RAL52051.1"/>
    </source>
</evidence>
<dbReference type="SUPFAM" id="SSF51735">
    <property type="entry name" value="NAD(P)-binding Rossmann-fold domains"/>
    <property type="match status" value="1"/>
</dbReference>
<dbReference type="GO" id="GO:0046872">
    <property type="term" value="F:metal ion binding"/>
    <property type="evidence" value="ECO:0007669"/>
    <property type="project" value="UniProtKB-KW"/>
</dbReference>